<proteinExistence type="predicted"/>
<dbReference type="InterPro" id="IPR011037">
    <property type="entry name" value="Pyrv_Knase-like_insert_dom_sf"/>
</dbReference>
<dbReference type="Gene3D" id="3.40.50.80">
    <property type="entry name" value="Nucleotide-binding domain of ferredoxin-NADP reductase (FNR) module"/>
    <property type="match status" value="1"/>
</dbReference>
<dbReference type="PROSITE" id="PS51384">
    <property type="entry name" value="FAD_FR"/>
    <property type="match status" value="1"/>
</dbReference>
<dbReference type="InterPro" id="IPR017938">
    <property type="entry name" value="Riboflavin_synthase-like_b-brl"/>
</dbReference>
<dbReference type="RefSeq" id="XP_040737673.1">
    <property type="nucleotide sequence ID" value="XM_040882058.1"/>
</dbReference>
<dbReference type="GeneID" id="63798385"/>
<keyword evidence="7" id="KW-1185">Reference proteome</keyword>
<dbReference type="PROSITE" id="PS00197">
    <property type="entry name" value="2FE2S_FER_1"/>
    <property type="match status" value="1"/>
</dbReference>
<gene>
    <name evidence="6" type="ORF">BHQ10_009171</name>
</gene>
<keyword evidence="2" id="KW-0411">Iron-sulfur</keyword>
<evidence type="ECO:0000256" key="2">
    <source>
        <dbReference type="ARBA" id="ARBA00023014"/>
    </source>
</evidence>
<dbReference type="Proteomes" id="UP000249363">
    <property type="component" value="Unassembled WGS sequence"/>
</dbReference>
<dbReference type="InterPro" id="IPR006058">
    <property type="entry name" value="2Fe2S_fd_BS"/>
</dbReference>
<evidence type="ECO:0008006" key="8">
    <source>
        <dbReference type="Google" id="ProtNLM"/>
    </source>
</evidence>
<dbReference type="SUPFAM" id="SSF54292">
    <property type="entry name" value="2Fe-2S ferredoxin-like"/>
    <property type="match status" value="1"/>
</dbReference>
<keyword evidence="1" id="KW-0001">2Fe-2S</keyword>
<feature type="domain" description="2Fe-2S ferredoxin-type" evidence="3">
    <location>
        <begin position="474"/>
        <end position="561"/>
    </location>
</feature>
<feature type="domain" description="FAD-binding FR-type" evidence="5">
    <location>
        <begin position="237"/>
        <end position="344"/>
    </location>
</feature>
<dbReference type="Gene3D" id="3.10.20.30">
    <property type="match status" value="1"/>
</dbReference>
<evidence type="ECO:0000259" key="5">
    <source>
        <dbReference type="PROSITE" id="PS51384"/>
    </source>
</evidence>
<dbReference type="Pfam" id="PF03473">
    <property type="entry name" value="MOSC"/>
    <property type="match status" value="1"/>
</dbReference>
<evidence type="ECO:0000259" key="4">
    <source>
        <dbReference type="PROSITE" id="PS51340"/>
    </source>
</evidence>
<dbReference type="InterPro" id="IPR039261">
    <property type="entry name" value="FNR_nucleotide-bd"/>
</dbReference>
<dbReference type="GO" id="GO:0030151">
    <property type="term" value="F:molybdenum ion binding"/>
    <property type="evidence" value="ECO:0007669"/>
    <property type="project" value="InterPro"/>
</dbReference>
<evidence type="ECO:0000256" key="1">
    <source>
        <dbReference type="ARBA" id="ARBA00022714"/>
    </source>
</evidence>
<dbReference type="SUPFAM" id="SSF52343">
    <property type="entry name" value="Ferredoxin reductase-like, C-terminal NADP-linked domain"/>
    <property type="match status" value="1"/>
</dbReference>
<dbReference type="CDD" id="cd06185">
    <property type="entry name" value="PDR_like"/>
    <property type="match status" value="1"/>
</dbReference>
<dbReference type="GO" id="GO:0030170">
    <property type="term" value="F:pyridoxal phosphate binding"/>
    <property type="evidence" value="ECO:0007669"/>
    <property type="project" value="InterPro"/>
</dbReference>
<dbReference type="SUPFAM" id="SSF50800">
    <property type="entry name" value="PK beta-barrel domain-like"/>
    <property type="match status" value="1"/>
</dbReference>
<dbReference type="Gene3D" id="2.40.30.10">
    <property type="entry name" value="Translation factors"/>
    <property type="match status" value="1"/>
</dbReference>
<dbReference type="STRING" id="1196081.A0A364LBK9"/>
<dbReference type="PRINTS" id="PR00409">
    <property type="entry name" value="PHDIOXRDTASE"/>
</dbReference>
<dbReference type="InterPro" id="IPR017927">
    <property type="entry name" value="FAD-bd_FR_type"/>
</dbReference>
<dbReference type="InterPro" id="IPR036010">
    <property type="entry name" value="2Fe-2S_ferredoxin-like_sf"/>
</dbReference>
<evidence type="ECO:0000259" key="3">
    <source>
        <dbReference type="PROSITE" id="PS51085"/>
    </source>
</evidence>
<reference evidence="6 7" key="1">
    <citation type="journal article" date="2017" name="Biotechnol. Biofuels">
        <title>Differential beta-glucosidase expression as a function of carbon source availability in Talaromyces amestolkiae: a genomic and proteomic approach.</title>
        <authorList>
            <person name="de Eugenio L.I."/>
            <person name="Mendez-Liter J.A."/>
            <person name="Nieto-Dominguez M."/>
            <person name="Alonso L."/>
            <person name="Gil-Munoz J."/>
            <person name="Barriuso J."/>
            <person name="Prieto A."/>
            <person name="Martinez M.J."/>
        </authorList>
    </citation>
    <scope>NUCLEOTIDE SEQUENCE [LARGE SCALE GENOMIC DNA]</scope>
    <source>
        <strain evidence="6 7">CIB</strain>
    </source>
</reference>
<dbReference type="InterPro" id="IPR012675">
    <property type="entry name" value="Beta-grasp_dom_sf"/>
</dbReference>
<dbReference type="InterPro" id="IPR052353">
    <property type="entry name" value="Benzoxazolinone_Detox_Enz"/>
</dbReference>
<sequence>MTGLSSTNISKETVTKLEHAPWPEEATLLQTRTGKVKKAALGGEITSAIYKKECDGPIFCGSTGLQGDEHAAQSHGGTERAVHQYDSSHYPDWRSERVPNPHLYETGAFGENITTTALSEHNVCIGDIYQLGSEVLLEVSEPRHPCFKLNARFEYPRMLKRTINTGRSGWNMRVLRSGYICKSDKMVLLERPYPEWSILNVQRVIRSKHVSLHLLSRCIQLPMPDLWLGIANNRLRRAPKPYILVDAELITPRVRKLTFELKEPLVLTEPEFDSFAFAMITFGPDGKFSRSYSIVEGNLYKFTLCVSLDRNSRGGSAYIHEEIKVGDEITMAPGDNPLAKENYQRCDQGPPHILIVGGIGITAFIRLIEDCEKKGFPWHLHYAVRSQKDAALLNRLAKDKTTLYASEEGKKLDIKAIIPRLDADGKPKARIFSCGPGRMMKECSRITGEYGYPEHMVHYEDFGSGEGGDFGDPFDVEVYDQDENRHDHLTVPANKSLLDVLTDAGFDVTASCLHGACGACKVTLYQGEVDYKSTCLLSNQKGHALQSCVDRGIGKIKIEIE</sequence>
<dbReference type="SUPFAM" id="SSF63380">
    <property type="entry name" value="Riboflavin synthase domain-like"/>
    <property type="match status" value="1"/>
</dbReference>
<comment type="caution">
    <text evidence="6">The sequence shown here is derived from an EMBL/GenBank/DDBJ whole genome shotgun (WGS) entry which is preliminary data.</text>
</comment>
<dbReference type="Pfam" id="PF00111">
    <property type="entry name" value="Fer2"/>
    <property type="match status" value="1"/>
</dbReference>
<name>A0A364LBK9_TALAM</name>
<organism evidence="6 7">
    <name type="scientific">Talaromyces amestolkiae</name>
    <dbReference type="NCBI Taxonomy" id="1196081"/>
    <lineage>
        <taxon>Eukaryota</taxon>
        <taxon>Fungi</taxon>
        <taxon>Dikarya</taxon>
        <taxon>Ascomycota</taxon>
        <taxon>Pezizomycotina</taxon>
        <taxon>Eurotiomycetes</taxon>
        <taxon>Eurotiomycetidae</taxon>
        <taxon>Eurotiales</taxon>
        <taxon>Trichocomaceae</taxon>
        <taxon>Talaromyces</taxon>
        <taxon>Talaromyces sect. Talaromyces</taxon>
    </lineage>
</organism>
<dbReference type="InterPro" id="IPR005302">
    <property type="entry name" value="MoCF_Sase_C"/>
</dbReference>
<protein>
    <recommendedName>
        <fullName evidence="8">MOSC domain-containing protein</fullName>
    </recommendedName>
</protein>
<evidence type="ECO:0000313" key="6">
    <source>
        <dbReference type="EMBL" id="RAO73159.1"/>
    </source>
</evidence>
<dbReference type="EMBL" id="MIKG01000023">
    <property type="protein sequence ID" value="RAO73159.1"/>
    <property type="molecule type" value="Genomic_DNA"/>
</dbReference>
<keyword evidence="1" id="KW-0479">Metal-binding</keyword>
<dbReference type="OrthoDB" id="5390at2759"/>
<dbReference type="GO" id="GO:0016491">
    <property type="term" value="F:oxidoreductase activity"/>
    <property type="evidence" value="ECO:0007669"/>
    <property type="project" value="InterPro"/>
</dbReference>
<accession>A0A364LBK9</accession>
<dbReference type="PROSITE" id="PS51340">
    <property type="entry name" value="MOSC"/>
    <property type="match status" value="1"/>
</dbReference>
<evidence type="ECO:0000313" key="7">
    <source>
        <dbReference type="Proteomes" id="UP000249363"/>
    </source>
</evidence>
<dbReference type="PROSITE" id="PS51085">
    <property type="entry name" value="2FE2S_FER_2"/>
    <property type="match status" value="1"/>
</dbReference>
<keyword evidence="1" id="KW-0408">Iron</keyword>
<dbReference type="Gene3D" id="2.40.33.20">
    <property type="entry name" value="PK beta-barrel domain-like"/>
    <property type="match status" value="1"/>
</dbReference>
<dbReference type="GO" id="GO:0051537">
    <property type="term" value="F:2 iron, 2 sulfur cluster binding"/>
    <property type="evidence" value="ECO:0007669"/>
    <property type="project" value="UniProtKB-KW"/>
</dbReference>
<dbReference type="AlphaFoldDB" id="A0A364LBK9"/>
<dbReference type="PANTHER" id="PTHR30212">
    <property type="entry name" value="PROTEIN YIIM"/>
    <property type="match status" value="1"/>
</dbReference>
<feature type="domain" description="MOSC" evidence="4">
    <location>
        <begin position="52"/>
        <end position="189"/>
    </location>
</feature>
<dbReference type="InterPro" id="IPR001041">
    <property type="entry name" value="2Fe-2S_ferredoxin-type"/>
</dbReference>
<dbReference type="PANTHER" id="PTHR30212:SF2">
    <property type="entry name" value="PROTEIN YIIM"/>
    <property type="match status" value="1"/>
</dbReference>
<dbReference type="CDD" id="cd00207">
    <property type="entry name" value="fer2"/>
    <property type="match status" value="1"/>
</dbReference>